<keyword evidence="4" id="KW-0547">Nucleotide-binding</keyword>
<dbReference type="GO" id="GO:0072354">
    <property type="term" value="F:histone H3T3 kinase activity"/>
    <property type="evidence" value="ECO:0007669"/>
    <property type="project" value="TreeGrafter"/>
</dbReference>
<feature type="region of interest" description="Disordered" evidence="9">
    <location>
        <begin position="196"/>
        <end position="226"/>
    </location>
</feature>
<dbReference type="Pfam" id="PF12330">
    <property type="entry name" value="Haspin_kinase"/>
    <property type="match status" value="1"/>
</dbReference>
<dbReference type="GO" id="GO:0005737">
    <property type="term" value="C:cytoplasm"/>
    <property type="evidence" value="ECO:0007669"/>
    <property type="project" value="TreeGrafter"/>
</dbReference>
<organism evidence="11 12">
    <name type="scientific">Spizellomyces punctatus (strain DAOM BR117)</name>
    <dbReference type="NCBI Taxonomy" id="645134"/>
    <lineage>
        <taxon>Eukaryota</taxon>
        <taxon>Fungi</taxon>
        <taxon>Fungi incertae sedis</taxon>
        <taxon>Chytridiomycota</taxon>
        <taxon>Chytridiomycota incertae sedis</taxon>
        <taxon>Chytridiomycetes</taxon>
        <taxon>Spizellomycetales</taxon>
        <taxon>Spizellomycetaceae</taxon>
        <taxon>Spizellomyces</taxon>
    </lineage>
</organism>
<evidence type="ECO:0000256" key="3">
    <source>
        <dbReference type="ARBA" id="ARBA00022679"/>
    </source>
</evidence>
<evidence type="ECO:0000256" key="9">
    <source>
        <dbReference type="SAM" id="MobiDB-lite"/>
    </source>
</evidence>
<dbReference type="PANTHER" id="PTHR24419">
    <property type="entry name" value="INTERLEUKIN-1 RECEPTOR-ASSOCIATED KINASE"/>
    <property type="match status" value="1"/>
</dbReference>
<feature type="region of interest" description="Disordered" evidence="9">
    <location>
        <begin position="78"/>
        <end position="135"/>
    </location>
</feature>
<dbReference type="AlphaFoldDB" id="A0A0L0H5J7"/>
<dbReference type="Proteomes" id="UP000053201">
    <property type="component" value="Unassembled WGS sequence"/>
</dbReference>
<feature type="region of interest" description="Disordered" evidence="9">
    <location>
        <begin position="392"/>
        <end position="416"/>
    </location>
</feature>
<evidence type="ECO:0000256" key="2">
    <source>
        <dbReference type="ARBA" id="ARBA00022527"/>
    </source>
</evidence>
<feature type="compositionally biased region" description="Basic residues" evidence="9">
    <location>
        <begin position="261"/>
        <end position="271"/>
    </location>
</feature>
<dbReference type="GO" id="GO:0000278">
    <property type="term" value="P:mitotic cell cycle"/>
    <property type="evidence" value="ECO:0007669"/>
    <property type="project" value="TreeGrafter"/>
</dbReference>
<keyword evidence="6" id="KW-0067">ATP-binding</keyword>
<dbReference type="GO" id="GO:0005634">
    <property type="term" value="C:nucleus"/>
    <property type="evidence" value="ECO:0007669"/>
    <property type="project" value="TreeGrafter"/>
</dbReference>
<dbReference type="InterPro" id="IPR024604">
    <property type="entry name" value="GSG2_C"/>
</dbReference>
<accession>A0A0L0H5J7</accession>
<feature type="compositionally biased region" description="Polar residues" evidence="9">
    <location>
        <begin position="282"/>
        <end position="294"/>
    </location>
</feature>
<dbReference type="EC" id="2.7.11.1" evidence="1"/>
<keyword evidence="12" id="KW-1185">Reference proteome</keyword>
<evidence type="ECO:0000256" key="1">
    <source>
        <dbReference type="ARBA" id="ARBA00012513"/>
    </source>
</evidence>
<dbReference type="SMART" id="SM01331">
    <property type="entry name" value="DUF3635"/>
    <property type="match status" value="1"/>
</dbReference>
<dbReference type="PANTHER" id="PTHR24419:SF18">
    <property type="entry name" value="SERINE_THREONINE-PROTEIN KINASE HASPIN"/>
    <property type="match status" value="1"/>
</dbReference>
<gene>
    <name evidence="11" type="ORF">SPPG_08081</name>
</gene>
<dbReference type="SUPFAM" id="SSF56112">
    <property type="entry name" value="Protein kinase-like (PK-like)"/>
    <property type="match status" value="1"/>
</dbReference>
<dbReference type="EMBL" id="KQ257468">
    <property type="protein sequence ID" value="KNC96492.1"/>
    <property type="molecule type" value="Genomic_DNA"/>
</dbReference>
<feature type="domain" description="Serine/threonine-protein kinase haspin C-terminal" evidence="10">
    <location>
        <begin position="787"/>
        <end position="875"/>
    </location>
</feature>
<feature type="compositionally biased region" description="Polar residues" evidence="9">
    <location>
        <begin position="247"/>
        <end position="257"/>
    </location>
</feature>
<feature type="compositionally biased region" description="Basic and acidic residues" evidence="9">
    <location>
        <begin position="109"/>
        <end position="121"/>
    </location>
</feature>
<evidence type="ECO:0000256" key="6">
    <source>
        <dbReference type="ARBA" id="ARBA00022840"/>
    </source>
</evidence>
<dbReference type="Gene3D" id="3.30.200.20">
    <property type="entry name" value="Phosphorylase Kinase, domain 1"/>
    <property type="match status" value="1"/>
</dbReference>
<evidence type="ECO:0000256" key="5">
    <source>
        <dbReference type="ARBA" id="ARBA00022777"/>
    </source>
</evidence>
<dbReference type="VEuPathDB" id="FungiDB:SPPG_08081"/>
<keyword evidence="2" id="KW-0723">Serine/threonine-protein kinase</keyword>
<protein>
    <recommendedName>
        <fullName evidence="1">non-specific serine/threonine protein kinase</fullName>
        <ecNumber evidence="1">2.7.11.1</ecNumber>
    </recommendedName>
</protein>
<dbReference type="RefSeq" id="XP_016604532.1">
    <property type="nucleotide sequence ID" value="XM_016756235.1"/>
</dbReference>
<feature type="region of interest" description="Disordered" evidence="9">
    <location>
        <begin position="247"/>
        <end position="351"/>
    </location>
</feature>
<reference evidence="11 12" key="1">
    <citation type="submission" date="2009-08" db="EMBL/GenBank/DDBJ databases">
        <title>The Genome Sequence of Spizellomyces punctatus strain DAOM BR117.</title>
        <authorList>
            <consortium name="The Broad Institute Genome Sequencing Platform"/>
            <person name="Russ C."/>
            <person name="Cuomo C."/>
            <person name="Shea T."/>
            <person name="Young S.K."/>
            <person name="Zeng Q."/>
            <person name="Koehrsen M."/>
            <person name="Haas B."/>
            <person name="Borodovsky M."/>
            <person name="Guigo R."/>
            <person name="Alvarado L."/>
            <person name="Berlin A."/>
            <person name="Bochicchio J."/>
            <person name="Borenstein D."/>
            <person name="Chapman S."/>
            <person name="Chen Z."/>
            <person name="Engels R."/>
            <person name="Freedman E."/>
            <person name="Gellesch M."/>
            <person name="Goldberg J."/>
            <person name="Griggs A."/>
            <person name="Gujja S."/>
            <person name="Heiman D."/>
            <person name="Hepburn T."/>
            <person name="Howarth C."/>
            <person name="Jen D."/>
            <person name="Larson L."/>
            <person name="Lewis B."/>
            <person name="Mehta T."/>
            <person name="Park D."/>
            <person name="Pearson M."/>
            <person name="Roberts A."/>
            <person name="Saif S."/>
            <person name="Shenoy N."/>
            <person name="Sisk P."/>
            <person name="Stolte C."/>
            <person name="Sykes S."/>
            <person name="Thomson T."/>
            <person name="Walk T."/>
            <person name="White J."/>
            <person name="Yandava C."/>
            <person name="Burger G."/>
            <person name="Gray M.W."/>
            <person name="Holland P.W.H."/>
            <person name="King N."/>
            <person name="Lang F.B.F."/>
            <person name="Roger A.J."/>
            <person name="Ruiz-Trillo I."/>
            <person name="Lander E."/>
            <person name="Nusbaum C."/>
        </authorList>
    </citation>
    <scope>NUCLEOTIDE SEQUENCE [LARGE SCALE GENOMIC DNA]</scope>
    <source>
        <strain evidence="11 12">DAOM BR117</strain>
    </source>
</reference>
<proteinExistence type="predicted"/>
<dbReference type="InParanoid" id="A0A0L0H5J7"/>
<keyword evidence="5 11" id="KW-0418">Kinase</keyword>
<dbReference type="InterPro" id="IPR011009">
    <property type="entry name" value="Kinase-like_dom_sf"/>
</dbReference>
<evidence type="ECO:0000259" key="10">
    <source>
        <dbReference type="SMART" id="SM01331"/>
    </source>
</evidence>
<name>A0A0L0H5J7_SPIPD</name>
<keyword evidence="3" id="KW-0808">Transferase</keyword>
<dbReference type="OrthoDB" id="5327538at2759"/>
<comment type="catalytic activity">
    <reaction evidence="8">
        <text>L-seryl-[protein] + ATP = O-phospho-L-seryl-[protein] + ADP + H(+)</text>
        <dbReference type="Rhea" id="RHEA:17989"/>
        <dbReference type="Rhea" id="RHEA-COMP:9863"/>
        <dbReference type="Rhea" id="RHEA-COMP:11604"/>
        <dbReference type="ChEBI" id="CHEBI:15378"/>
        <dbReference type="ChEBI" id="CHEBI:29999"/>
        <dbReference type="ChEBI" id="CHEBI:30616"/>
        <dbReference type="ChEBI" id="CHEBI:83421"/>
        <dbReference type="ChEBI" id="CHEBI:456216"/>
        <dbReference type="EC" id="2.7.11.1"/>
    </reaction>
</comment>
<dbReference type="eggNOG" id="KOG2464">
    <property type="taxonomic scope" value="Eukaryota"/>
</dbReference>
<dbReference type="Gene3D" id="1.10.510.10">
    <property type="entry name" value="Transferase(Phosphotransferase) domain 1"/>
    <property type="match status" value="1"/>
</dbReference>
<dbReference type="GeneID" id="27691259"/>
<sequence>MNAFLTTKTKTIRTYGKRSHRVVNRSTWVSDGEEDGEFKIKPGGTCHARRTEYSRRDPKTSAVDEDQENRIVYDMKFKSPTSEQNRTRSCENGGFARDKNTEPSTVDKANTHTAEEKELNPKAEPSLKSQLYPSPSSPANLTLLIPSTPEWLPPSEICVSPIQSSDETHRLAGEGVEIDFLEGVSRSFEKSLHGRLDRMPEGVGGSLITNQELSGADNRGDDEEADRNPFIRESTVLPSVDIGQCTPISSVKQSRGQITVGRRRRRRHRGFISRNESEYADTRSQQWESSQSHSPDLRSGDVHLSGSSQNDTFASSENRPSIATDVSSRHNSVGRKQSHVESKEVSDGGQNVVEDHANQEGSIEGFPKGLSLCEVDCNKVDFEADHTLTVPDRYGLDSRDVNDRDPNKPNTPLPRPQRRAWAVIDDSDENDGVTETLPATDSIYEKAQAGSEHERIVQDDAETDGNVGTRTQRDANMLEGTCDLEGLTNGITHLRIDEANIQNNLKMGIDIEEALHVDEEVEVLGQSIERVTLNEVEVNRTTTLRTADLGLEKSLKDLLELAQQPCPFAFDEFFAGSSITGKLGEASYSEVFAVEYSRCPGIPAAVKIIPFGGEGDQMGVDEVVKEVMIMNKVARVGKSFVQCLGVGVCVGPWPEWLLRIRDEWDGEMENDRPDYYPATQLHALLILQNGGTDLEHHPPLTAPQCQSLLLQLCLSVANAEIQEMFEHRDLHWGNVLLTTAPPEKYLVDLDGDRIQFSNEGVRICIIDYTWGRIGAYPELVYLPLDDPELFDGKGKGQRGGDLQFDIYRWMRDEVQGEWQKFCPKTNVFWVHYLIDKVLTRKFPRSRKTKDVRIRKELEMAREVVLQYGSVADFAKWWIQRLEL</sequence>
<dbReference type="GO" id="GO:0035556">
    <property type="term" value="P:intracellular signal transduction"/>
    <property type="evidence" value="ECO:0007669"/>
    <property type="project" value="TreeGrafter"/>
</dbReference>
<dbReference type="STRING" id="645134.A0A0L0H5J7"/>
<comment type="catalytic activity">
    <reaction evidence="7">
        <text>L-threonyl-[protein] + ATP = O-phospho-L-threonyl-[protein] + ADP + H(+)</text>
        <dbReference type="Rhea" id="RHEA:46608"/>
        <dbReference type="Rhea" id="RHEA-COMP:11060"/>
        <dbReference type="Rhea" id="RHEA-COMP:11605"/>
        <dbReference type="ChEBI" id="CHEBI:15378"/>
        <dbReference type="ChEBI" id="CHEBI:30013"/>
        <dbReference type="ChEBI" id="CHEBI:30616"/>
        <dbReference type="ChEBI" id="CHEBI:61977"/>
        <dbReference type="ChEBI" id="CHEBI:456216"/>
        <dbReference type="EC" id="2.7.11.1"/>
    </reaction>
</comment>
<evidence type="ECO:0000256" key="7">
    <source>
        <dbReference type="ARBA" id="ARBA00047899"/>
    </source>
</evidence>
<evidence type="ECO:0000313" key="12">
    <source>
        <dbReference type="Proteomes" id="UP000053201"/>
    </source>
</evidence>
<feature type="compositionally biased region" description="Basic and acidic residues" evidence="9">
    <location>
        <begin position="394"/>
        <end position="407"/>
    </location>
</feature>
<feature type="compositionally biased region" description="Polar residues" evidence="9">
    <location>
        <begin position="305"/>
        <end position="331"/>
    </location>
</feature>
<dbReference type="GO" id="GO:0005524">
    <property type="term" value="F:ATP binding"/>
    <property type="evidence" value="ECO:0007669"/>
    <property type="project" value="UniProtKB-KW"/>
</dbReference>
<evidence type="ECO:0000313" key="11">
    <source>
        <dbReference type="EMBL" id="KNC96492.1"/>
    </source>
</evidence>
<evidence type="ECO:0000256" key="8">
    <source>
        <dbReference type="ARBA" id="ARBA00048679"/>
    </source>
</evidence>
<evidence type="ECO:0000256" key="4">
    <source>
        <dbReference type="ARBA" id="ARBA00022741"/>
    </source>
</evidence>